<reference evidence="7" key="2">
    <citation type="journal article" date="2017" name="Nat. Plants">
        <title>The Aegilops tauschii genome reveals multiple impacts of transposons.</title>
        <authorList>
            <person name="Zhao G."/>
            <person name="Zou C."/>
            <person name="Li K."/>
            <person name="Wang K."/>
            <person name="Li T."/>
            <person name="Gao L."/>
            <person name="Zhang X."/>
            <person name="Wang H."/>
            <person name="Yang Z."/>
            <person name="Liu X."/>
            <person name="Jiang W."/>
            <person name="Mao L."/>
            <person name="Kong X."/>
            <person name="Jiao Y."/>
            <person name="Jia J."/>
        </authorList>
    </citation>
    <scope>NUCLEOTIDE SEQUENCE [LARGE SCALE GENOMIC DNA]</scope>
    <source>
        <strain evidence="7">cv. AL8/78</strain>
    </source>
</reference>
<dbReference type="FunFam" id="3.30.2350.10:FF:000001">
    <property type="entry name" value="H/ACA ribonucleoprotein complex subunit CBF5"/>
    <property type="match status" value="1"/>
</dbReference>
<dbReference type="Pfam" id="PF01472">
    <property type="entry name" value="PUA"/>
    <property type="match status" value="1"/>
</dbReference>
<dbReference type="Pfam" id="PF16198">
    <property type="entry name" value="TruB_C_2"/>
    <property type="match status" value="1"/>
</dbReference>
<feature type="compositionally biased region" description="Basic and acidic residues" evidence="3">
    <location>
        <begin position="413"/>
        <end position="430"/>
    </location>
</feature>
<reference evidence="7" key="1">
    <citation type="journal article" date="2014" name="Science">
        <title>Ancient hybridizations among the ancestral genomes of bread wheat.</title>
        <authorList>
            <consortium name="International Wheat Genome Sequencing Consortium,"/>
            <person name="Marcussen T."/>
            <person name="Sandve S.R."/>
            <person name="Heier L."/>
            <person name="Spannagl M."/>
            <person name="Pfeifer M."/>
            <person name="Jakobsen K.S."/>
            <person name="Wulff B.B."/>
            <person name="Steuernagel B."/>
            <person name="Mayer K.F."/>
            <person name="Olsen O.A."/>
        </authorList>
    </citation>
    <scope>NUCLEOTIDE SEQUENCE [LARGE SCALE GENOMIC DNA]</scope>
    <source>
        <strain evidence="7">cv. AL8/78</strain>
    </source>
</reference>
<dbReference type="InterPro" id="IPR002501">
    <property type="entry name" value="PsdUridine_synth_N"/>
</dbReference>
<protein>
    <submittedName>
        <fullName evidence="6">Uncharacterized protein</fullName>
    </submittedName>
</protein>
<dbReference type="InterPro" id="IPR036974">
    <property type="entry name" value="PUA_sf"/>
</dbReference>
<feature type="region of interest" description="Disordered" evidence="3">
    <location>
        <begin position="395"/>
        <end position="498"/>
    </location>
</feature>
<dbReference type="Gene3D" id="3.30.2350.10">
    <property type="entry name" value="Pseudouridine synthase"/>
    <property type="match status" value="1"/>
</dbReference>
<evidence type="ECO:0000313" key="7">
    <source>
        <dbReference type="Proteomes" id="UP000015105"/>
    </source>
</evidence>
<dbReference type="SMART" id="SM01136">
    <property type="entry name" value="DKCLD"/>
    <property type="match status" value="1"/>
</dbReference>
<dbReference type="CDD" id="cd21148">
    <property type="entry name" value="PUA_Cbf5"/>
    <property type="match status" value="1"/>
</dbReference>
<proteinExistence type="inferred from homology"/>
<evidence type="ECO:0000256" key="1">
    <source>
        <dbReference type="ARBA" id="ARBA00008999"/>
    </source>
</evidence>
<accession>A0A453AZD5</accession>
<dbReference type="InterPro" id="IPR002478">
    <property type="entry name" value="PUA"/>
</dbReference>
<dbReference type="Gramene" id="AET2Gv20311900.6">
    <property type="protein sequence ID" value="AET2Gv20311900.6"/>
    <property type="gene ID" value="AET2Gv20311900"/>
</dbReference>
<feature type="domain" description="Dyskerin-like" evidence="5">
    <location>
        <begin position="12"/>
        <end position="70"/>
    </location>
</feature>
<dbReference type="Pfam" id="PF01509">
    <property type="entry name" value="TruB_N"/>
    <property type="match status" value="1"/>
</dbReference>
<keyword evidence="7" id="KW-1185">Reference proteome</keyword>
<dbReference type="Pfam" id="PF08068">
    <property type="entry name" value="DKCLD"/>
    <property type="match status" value="1"/>
</dbReference>
<dbReference type="PANTHER" id="PTHR23127">
    <property type="entry name" value="CENTROMERE/MICROTUBULE BINDING PROTEIN CBF5"/>
    <property type="match status" value="1"/>
</dbReference>
<dbReference type="PANTHER" id="PTHR23127:SF0">
    <property type="entry name" value="H_ACA RIBONUCLEOPROTEIN COMPLEX SUBUNIT DKC1"/>
    <property type="match status" value="1"/>
</dbReference>
<dbReference type="NCBIfam" id="TIGR00451">
    <property type="entry name" value="unchar_dom_2"/>
    <property type="match status" value="1"/>
</dbReference>
<dbReference type="NCBIfam" id="NF003280">
    <property type="entry name" value="PRK04270.1"/>
    <property type="match status" value="1"/>
</dbReference>
<evidence type="ECO:0000256" key="2">
    <source>
        <dbReference type="ARBA" id="ARBA00023235"/>
    </source>
</evidence>
<dbReference type="GO" id="GO:0009982">
    <property type="term" value="F:pseudouridine synthase activity"/>
    <property type="evidence" value="ECO:0007669"/>
    <property type="project" value="InterPro"/>
</dbReference>
<dbReference type="GO" id="GO:0031429">
    <property type="term" value="C:box H/ACA snoRNP complex"/>
    <property type="evidence" value="ECO:0007669"/>
    <property type="project" value="TreeGrafter"/>
</dbReference>
<dbReference type="AlphaFoldDB" id="A0A453AZD5"/>
<evidence type="ECO:0000259" key="4">
    <source>
        <dbReference type="SMART" id="SM00359"/>
    </source>
</evidence>
<dbReference type="PROSITE" id="PS50890">
    <property type="entry name" value="PUA"/>
    <property type="match status" value="1"/>
</dbReference>
<reference evidence="6" key="3">
    <citation type="journal article" date="2017" name="Nature">
        <title>Genome sequence of the progenitor of the wheat D genome Aegilops tauschii.</title>
        <authorList>
            <person name="Luo M.C."/>
            <person name="Gu Y.Q."/>
            <person name="Puiu D."/>
            <person name="Wang H."/>
            <person name="Twardziok S.O."/>
            <person name="Deal K.R."/>
            <person name="Huo N."/>
            <person name="Zhu T."/>
            <person name="Wang L."/>
            <person name="Wang Y."/>
            <person name="McGuire P.E."/>
            <person name="Liu S."/>
            <person name="Long H."/>
            <person name="Ramasamy R.K."/>
            <person name="Rodriguez J.C."/>
            <person name="Van S.L."/>
            <person name="Yuan L."/>
            <person name="Wang Z."/>
            <person name="Xia Z."/>
            <person name="Xiao L."/>
            <person name="Anderson O.D."/>
            <person name="Ouyang S."/>
            <person name="Liang Y."/>
            <person name="Zimin A.V."/>
            <person name="Pertea G."/>
            <person name="Qi P."/>
            <person name="Bennetzen J.L."/>
            <person name="Dai X."/>
            <person name="Dawson M.W."/>
            <person name="Muller H.G."/>
            <person name="Kugler K."/>
            <person name="Rivarola-Duarte L."/>
            <person name="Spannagl M."/>
            <person name="Mayer K.F.X."/>
            <person name="Lu F.H."/>
            <person name="Bevan M.W."/>
            <person name="Leroy P."/>
            <person name="Li P."/>
            <person name="You F.M."/>
            <person name="Sun Q."/>
            <person name="Liu Z."/>
            <person name="Lyons E."/>
            <person name="Wicker T."/>
            <person name="Salzberg S.L."/>
            <person name="Devos K.M."/>
            <person name="Dvorak J."/>
        </authorList>
    </citation>
    <scope>NUCLEOTIDE SEQUENCE [LARGE SCALE GENOMIC DNA]</scope>
    <source>
        <strain evidence="6">cv. AL8/78</strain>
    </source>
</reference>
<dbReference type="InterPro" id="IPR020103">
    <property type="entry name" value="PsdUridine_synth_cat_dom_sf"/>
</dbReference>
<dbReference type="GO" id="GO:0031118">
    <property type="term" value="P:rRNA pseudouridine synthesis"/>
    <property type="evidence" value="ECO:0007669"/>
    <property type="project" value="TreeGrafter"/>
</dbReference>
<dbReference type="InterPro" id="IPR015947">
    <property type="entry name" value="PUA-like_sf"/>
</dbReference>
<dbReference type="SUPFAM" id="SSF55120">
    <property type="entry name" value="Pseudouridine synthase"/>
    <property type="match status" value="1"/>
</dbReference>
<dbReference type="GO" id="GO:0000495">
    <property type="term" value="P:box H/ACA sno(s)RNA 3'-end processing"/>
    <property type="evidence" value="ECO:0007669"/>
    <property type="project" value="TreeGrafter"/>
</dbReference>
<dbReference type="Proteomes" id="UP000015105">
    <property type="component" value="Chromosome 2D"/>
</dbReference>
<dbReference type="NCBIfam" id="TIGR00425">
    <property type="entry name" value="CBF5"/>
    <property type="match status" value="1"/>
</dbReference>
<dbReference type="EnsemblPlants" id="AET2Gv20311900.6">
    <property type="protein sequence ID" value="AET2Gv20311900.6"/>
    <property type="gene ID" value="AET2Gv20311900"/>
</dbReference>
<reference evidence="6" key="4">
    <citation type="submission" date="2019-03" db="UniProtKB">
        <authorList>
            <consortium name="EnsemblPlants"/>
        </authorList>
    </citation>
    <scope>IDENTIFICATION</scope>
</reference>
<dbReference type="InterPro" id="IPR012960">
    <property type="entry name" value="Dyskerin-like"/>
</dbReference>
<dbReference type="GO" id="GO:0031120">
    <property type="term" value="P:snRNA pseudouridine synthesis"/>
    <property type="evidence" value="ECO:0007669"/>
    <property type="project" value="TreeGrafter"/>
</dbReference>
<dbReference type="Gene3D" id="2.30.130.10">
    <property type="entry name" value="PUA domain"/>
    <property type="match status" value="1"/>
</dbReference>
<comment type="similarity">
    <text evidence="1">Belongs to the pseudouridine synthase TruB family.</text>
</comment>
<evidence type="ECO:0000313" key="6">
    <source>
        <dbReference type="EnsemblPlants" id="AET2Gv20311900.6"/>
    </source>
</evidence>
<keyword evidence="2" id="KW-0413">Isomerase</keyword>
<dbReference type="GO" id="GO:0003723">
    <property type="term" value="F:RNA binding"/>
    <property type="evidence" value="ECO:0007669"/>
    <property type="project" value="InterPro"/>
</dbReference>
<dbReference type="InterPro" id="IPR004802">
    <property type="entry name" value="tRNA_PsdUridine_synth_B_fam"/>
</dbReference>
<dbReference type="SMART" id="SM00359">
    <property type="entry name" value="PUA"/>
    <property type="match status" value="1"/>
</dbReference>
<evidence type="ECO:0000259" key="5">
    <source>
        <dbReference type="SMART" id="SM01136"/>
    </source>
</evidence>
<name>A0A453AZD5_AEGTS</name>
<dbReference type="GO" id="GO:1990481">
    <property type="term" value="P:mRNA pseudouridine synthesis"/>
    <property type="evidence" value="ECO:0007669"/>
    <property type="project" value="TreeGrafter"/>
</dbReference>
<evidence type="ECO:0000256" key="3">
    <source>
        <dbReference type="SAM" id="MobiDB-lite"/>
    </source>
</evidence>
<dbReference type="InterPro" id="IPR004521">
    <property type="entry name" value="Uncharacterised_CHP00451"/>
</dbReference>
<dbReference type="CDD" id="cd02572">
    <property type="entry name" value="PseudoU_synth_hDyskerin"/>
    <property type="match status" value="1"/>
</dbReference>
<dbReference type="InterPro" id="IPR032819">
    <property type="entry name" value="TruB_C"/>
</dbReference>
<dbReference type="SUPFAM" id="SSF88697">
    <property type="entry name" value="PUA domain-like"/>
    <property type="match status" value="1"/>
</dbReference>
<feature type="domain" description="PUA" evidence="4">
    <location>
        <begin position="261"/>
        <end position="335"/>
    </location>
</feature>
<sequence>MIKPQALVPSLDTSTWPLLLKKYDRLNVRTGHYTPLPSGHSPLKRPLAEYLRYGVINLDKPSNPSSHEVVAWIKRLLRVEKTGHSGTLDPKVTGNLIVCVDRATRLVKSQQGAGKEYVCIARFHAAVPDTARVARALESLTGAVFQRPPLISAVKRQLRVRTIYESKLLEHDAERHLAVFWISCEAGTYVRTLCVHLGLLLGVGAHMQELRRVRSGILGEQDNMVTMHDVMDAMWALDNHKDESYIRRVVMPLEVILTSYKRLVVKDSAVNAICYGAKLMIPGLLRFENDIDVGEEVVLMTTKGEAIAIGIAEMPTAVMATCDHGAVAKIKRVVMDRDTYPRKWGLGPVALKKKKMIAEGLLDKHGKPTEKTPAEWLRNVVLPTGGDAMIASLAAAPEPEKVKGEPGSAVSEAVKEEKSSLSDEEKGASEKKKKKKSKEGGDDVAPESAEVEKSEKKKDKKKKSKEGGDDVATESEVEKSEKKKEKKKKKKDAEEVAQ</sequence>
<reference evidence="6" key="5">
    <citation type="journal article" date="2021" name="G3 (Bethesda)">
        <title>Aegilops tauschii genome assembly Aet v5.0 features greater sequence contiguity and improved annotation.</title>
        <authorList>
            <person name="Wang L."/>
            <person name="Zhu T."/>
            <person name="Rodriguez J.C."/>
            <person name="Deal K.R."/>
            <person name="Dubcovsky J."/>
            <person name="McGuire P.E."/>
            <person name="Lux T."/>
            <person name="Spannagl M."/>
            <person name="Mayer K.F.X."/>
            <person name="Baldrich P."/>
            <person name="Meyers B.C."/>
            <person name="Huo N."/>
            <person name="Gu Y.Q."/>
            <person name="Zhou H."/>
            <person name="Devos K.M."/>
            <person name="Bennetzen J.L."/>
            <person name="Unver T."/>
            <person name="Budak H."/>
            <person name="Gulick P.J."/>
            <person name="Galiba G."/>
            <person name="Kalapos B."/>
            <person name="Nelson D.R."/>
            <person name="Li P."/>
            <person name="You F.M."/>
            <person name="Luo M.C."/>
            <person name="Dvorak J."/>
        </authorList>
    </citation>
    <scope>NUCLEOTIDE SEQUENCE [LARGE SCALE GENOMIC DNA]</scope>
    <source>
        <strain evidence="6">cv. AL8/78</strain>
    </source>
</reference>
<organism evidence="6 7">
    <name type="scientific">Aegilops tauschii subsp. strangulata</name>
    <name type="common">Goatgrass</name>
    <dbReference type="NCBI Taxonomy" id="200361"/>
    <lineage>
        <taxon>Eukaryota</taxon>
        <taxon>Viridiplantae</taxon>
        <taxon>Streptophyta</taxon>
        <taxon>Embryophyta</taxon>
        <taxon>Tracheophyta</taxon>
        <taxon>Spermatophyta</taxon>
        <taxon>Magnoliopsida</taxon>
        <taxon>Liliopsida</taxon>
        <taxon>Poales</taxon>
        <taxon>Poaceae</taxon>
        <taxon>BOP clade</taxon>
        <taxon>Pooideae</taxon>
        <taxon>Triticodae</taxon>
        <taxon>Triticeae</taxon>
        <taxon>Triticinae</taxon>
        <taxon>Aegilops</taxon>
    </lineage>
</organism>